<dbReference type="Gene3D" id="2.20.25.90">
    <property type="entry name" value="ADC-like domains"/>
    <property type="match status" value="1"/>
</dbReference>
<keyword evidence="2" id="KW-0479">Metal-binding</keyword>
<keyword evidence="3" id="KW-0408">Iron</keyword>
<dbReference type="Pfam" id="PF00384">
    <property type="entry name" value="Molybdopterin"/>
    <property type="match status" value="1"/>
</dbReference>
<dbReference type="Proteomes" id="UP000199301">
    <property type="component" value="Unassembled WGS sequence"/>
</dbReference>
<protein>
    <submittedName>
        <fullName evidence="6">Assimilatory nitrate reductase catalytic subunit</fullName>
    </submittedName>
</protein>
<accession>A0A1H0ZK56</accession>
<dbReference type="STRING" id="995062.SAMN04489718_1096"/>
<gene>
    <name evidence="6" type="ORF">SAMN04489718_1096</name>
</gene>
<evidence type="ECO:0000256" key="4">
    <source>
        <dbReference type="ARBA" id="ARBA00023014"/>
    </source>
</evidence>
<dbReference type="InterPro" id="IPR050123">
    <property type="entry name" value="Prok_molybdopt-oxidoreductase"/>
</dbReference>
<keyword evidence="4" id="KW-0411">Iron-sulfur</keyword>
<dbReference type="PANTHER" id="PTHR43105">
    <property type="entry name" value="RESPIRATORY NITRATE REDUCTASE"/>
    <property type="match status" value="1"/>
</dbReference>
<dbReference type="Pfam" id="PF04879">
    <property type="entry name" value="Molybdop_Fe4S4"/>
    <property type="match status" value="1"/>
</dbReference>
<dbReference type="Gene3D" id="3.40.228.10">
    <property type="entry name" value="Dimethylsulfoxide Reductase, domain 2"/>
    <property type="match status" value="1"/>
</dbReference>
<evidence type="ECO:0000256" key="3">
    <source>
        <dbReference type="ARBA" id="ARBA00023004"/>
    </source>
</evidence>
<dbReference type="GO" id="GO:0022904">
    <property type="term" value="P:respiratory electron transport chain"/>
    <property type="evidence" value="ECO:0007669"/>
    <property type="project" value="TreeGrafter"/>
</dbReference>
<dbReference type="SUPFAM" id="SSF50692">
    <property type="entry name" value="ADC-like"/>
    <property type="match status" value="1"/>
</dbReference>
<evidence type="ECO:0000313" key="7">
    <source>
        <dbReference type="Proteomes" id="UP000199301"/>
    </source>
</evidence>
<name>A0A1H0ZK56_9ACTN</name>
<evidence type="ECO:0000256" key="2">
    <source>
        <dbReference type="ARBA" id="ARBA00022723"/>
    </source>
</evidence>
<dbReference type="GO" id="GO:0016020">
    <property type="term" value="C:membrane"/>
    <property type="evidence" value="ECO:0007669"/>
    <property type="project" value="TreeGrafter"/>
</dbReference>
<dbReference type="InterPro" id="IPR006656">
    <property type="entry name" value="Mopterin_OxRdtase"/>
</dbReference>
<dbReference type="GO" id="GO:0043546">
    <property type="term" value="F:molybdopterin cofactor binding"/>
    <property type="evidence" value="ECO:0007669"/>
    <property type="project" value="InterPro"/>
</dbReference>
<sequence>MEKRVATHCPYCALQCGTTLTDSAGSVSVEPSNFPVNRGGLCRKGWTAPEVLHDQQRLREPLVRNAAGRLVPTDWDRALDLVAGQLHRISAEHGPDAVGVFGGGGLTNEKAYLLGKFARVALGTSRIDYNGRFCMAAAATAGNAAFGVDRGLPFPVTDLAEAEVVLLAGANPAETMPPLMQHLQHADLVVIDPRRSATAGQAALHLRPLPGTDLVLALGLLHVVVAEGWCDTDYVSRRTTGFERMWPLVGTWWPERVEQVTGVPAASQRAAVRMLAEARRRYVLTGRGAEQHEDGADVVSGFINLALALGLPGTPGNGYGCLTGQGNGQGGREHGQKADQLPGYRSITDPRARAEVAEVWGISPEELPGPGIPATRLLESAAQPDGLRALLVFGSNPVLSAPDAASTRDSLSRLDLLVTADFLPSETVRTADVVLPTTQWAEEEGTMTSLEGRVIRRRKATAPPSGARSDLEVLNGLATRLGQPAERFPDHAPTVFAELARASAGGTADYSGIDYDRLDAGEALHWPCPAGAEGATRHPGTPRLFLDAFAHPDGRARFVPVDRTESAPAPREGFPLVATTGRVMEQYQTGVQTRRVSELAEAAPESFVRLHPETAQRAGVVEGQRTRVRSERGTAVVTARVDSSIRPDTVFLPIHYGEQGCANLLTSAVVDPRSGIPEFKVASVTLSAAEEVAE</sequence>
<dbReference type="SMART" id="SM00926">
    <property type="entry name" value="Molybdop_Fe4S4"/>
    <property type="match status" value="1"/>
</dbReference>
<dbReference type="CDD" id="cd00508">
    <property type="entry name" value="MopB_CT_Fdh-Nap-like"/>
    <property type="match status" value="1"/>
</dbReference>
<dbReference type="Gene3D" id="2.40.40.20">
    <property type="match status" value="1"/>
</dbReference>
<dbReference type="InterPro" id="IPR006963">
    <property type="entry name" value="Mopterin_OxRdtase_4Fe-4S_dom"/>
</dbReference>
<feature type="domain" description="4Fe-4S Mo/W bis-MGD-type" evidence="5">
    <location>
        <begin position="2"/>
        <end position="54"/>
    </location>
</feature>
<keyword evidence="7" id="KW-1185">Reference proteome</keyword>
<evidence type="ECO:0000259" key="5">
    <source>
        <dbReference type="SMART" id="SM00926"/>
    </source>
</evidence>
<dbReference type="InterPro" id="IPR006657">
    <property type="entry name" value="MoPterin_dinucl-bd_dom"/>
</dbReference>
<dbReference type="GO" id="GO:0051539">
    <property type="term" value="F:4 iron, 4 sulfur cluster binding"/>
    <property type="evidence" value="ECO:0007669"/>
    <property type="project" value="UniProtKB-KW"/>
</dbReference>
<dbReference type="SUPFAM" id="SSF53706">
    <property type="entry name" value="Formate dehydrogenase/DMSO reductase, domains 1-3"/>
    <property type="match status" value="1"/>
</dbReference>
<reference evidence="7" key="1">
    <citation type="submission" date="2016-10" db="EMBL/GenBank/DDBJ databases">
        <authorList>
            <person name="Varghese N."/>
            <person name="Submissions S."/>
        </authorList>
    </citation>
    <scope>NUCLEOTIDE SEQUENCE [LARGE SCALE GENOMIC DNA]</scope>
    <source>
        <strain evidence="7">DSM 45459</strain>
    </source>
</reference>
<dbReference type="Pfam" id="PF01568">
    <property type="entry name" value="Molydop_binding"/>
    <property type="match status" value="1"/>
</dbReference>
<proteinExistence type="predicted"/>
<dbReference type="AlphaFoldDB" id="A0A1H0ZK56"/>
<evidence type="ECO:0000313" key="6">
    <source>
        <dbReference type="EMBL" id="SDQ27830.1"/>
    </source>
</evidence>
<dbReference type="PANTHER" id="PTHR43105:SF10">
    <property type="entry name" value="NADH-QUINONE OXIDOREDUCTASE SUBUNIT G"/>
    <property type="match status" value="1"/>
</dbReference>
<organism evidence="6 7">
    <name type="scientific">Actinopolyspora saharensis</name>
    <dbReference type="NCBI Taxonomy" id="995062"/>
    <lineage>
        <taxon>Bacteria</taxon>
        <taxon>Bacillati</taxon>
        <taxon>Actinomycetota</taxon>
        <taxon>Actinomycetes</taxon>
        <taxon>Actinopolysporales</taxon>
        <taxon>Actinopolysporaceae</taxon>
        <taxon>Actinopolyspora</taxon>
    </lineage>
</organism>
<dbReference type="GO" id="GO:0003954">
    <property type="term" value="F:NADH dehydrogenase activity"/>
    <property type="evidence" value="ECO:0007669"/>
    <property type="project" value="TreeGrafter"/>
</dbReference>
<dbReference type="GO" id="GO:0046872">
    <property type="term" value="F:metal ion binding"/>
    <property type="evidence" value="ECO:0007669"/>
    <property type="project" value="UniProtKB-KW"/>
</dbReference>
<evidence type="ECO:0000256" key="1">
    <source>
        <dbReference type="ARBA" id="ARBA00022485"/>
    </source>
</evidence>
<dbReference type="EMBL" id="FNKO01000001">
    <property type="protein sequence ID" value="SDQ27830.1"/>
    <property type="molecule type" value="Genomic_DNA"/>
</dbReference>
<keyword evidence="1" id="KW-0004">4Fe-4S</keyword>
<dbReference type="Gene3D" id="3.40.50.740">
    <property type="match status" value="1"/>
</dbReference>
<dbReference type="InterPro" id="IPR009010">
    <property type="entry name" value="Asp_de-COase-like_dom_sf"/>
</dbReference>